<keyword evidence="3" id="KW-1185">Reference proteome</keyword>
<protein>
    <submittedName>
        <fullName evidence="2">Uncharacterized protein</fullName>
    </submittedName>
</protein>
<evidence type="ECO:0000313" key="2">
    <source>
        <dbReference type="EMBL" id="CAJ1962586.1"/>
    </source>
</evidence>
<accession>A0AA86SJV1</accession>
<dbReference type="Proteomes" id="UP001189624">
    <property type="component" value="Chromosome 6"/>
</dbReference>
<dbReference type="AlphaFoldDB" id="A0AA86SJV1"/>
<dbReference type="EMBL" id="OY731403">
    <property type="protein sequence ID" value="CAJ1962586.1"/>
    <property type="molecule type" value="Genomic_DNA"/>
</dbReference>
<name>A0AA86SJV1_9FABA</name>
<organism evidence="2 3">
    <name type="scientific">Sphenostylis stenocarpa</name>
    <dbReference type="NCBI Taxonomy" id="92480"/>
    <lineage>
        <taxon>Eukaryota</taxon>
        <taxon>Viridiplantae</taxon>
        <taxon>Streptophyta</taxon>
        <taxon>Embryophyta</taxon>
        <taxon>Tracheophyta</taxon>
        <taxon>Spermatophyta</taxon>
        <taxon>Magnoliopsida</taxon>
        <taxon>eudicotyledons</taxon>
        <taxon>Gunneridae</taxon>
        <taxon>Pentapetalae</taxon>
        <taxon>rosids</taxon>
        <taxon>fabids</taxon>
        <taxon>Fabales</taxon>
        <taxon>Fabaceae</taxon>
        <taxon>Papilionoideae</taxon>
        <taxon>50 kb inversion clade</taxon>
        <taxon>NPAAA clade</taxon>
        <taxon>indigoferoid/millettioid clade</taxon>
        <taxon>Phaseoleae</taxon>
        <taxon>Sphenostylis</taxon>
    </lineage>
</organism>
<gene>
    <name evidence="2" type="ORF">AYBTSS11_LOCUS19328</name>
</gene>
<feature type="region of interest" description="Disordered" evidence="1">
    <location>
        <begin position="1"/>
        <end position="43"/>
    </location>
</feature>
<reference evidence="2" key="1">
    <citation type="submission" date="2023-10" db="EMBL/GenBank/DDBJ databases">
        <authorList>
            <person name="Domelevo Entfellner J.-B."/>
        </authorList>
    </citation>
    <scope>NUCLEOTIDE SEQUENCE</scope>
</reference>
<proteinExistence type="predicted"/>
<evidence type="ECO:0000256" key="1">
    <source>
        <dbReference type="SAM" id="MobiDB-lite"/>
    </source>
</evidence>
<sequence>MVIPCPDDTNSPSKAIDKPEATHGTLSNGKAPNLKNKEKSKSKTDNLHNIIFLDNIDE</sequence>
<dbReference type="Gramene" id="rna-AYBTSS11_LOCUS19328">
    <property type="protein sequence ID" value="CAJ1962586.1"/>
    <property type="gene ID" value="gene-AYBTSS11_LOCUS19328"/>
</dbReference>
<evidence type="ECO:0000313" key="3">
    <source>
        <dbReference type="Proteomes" id="UP001189624"/>
    </source>
</evidence>